<keyword evidence="3" id="KW-1185">Reference proteome</keyword>
<evidence type="ECO:0000313" key="2">
    <source>
        <dbReference type="EMBL" id="GFY59612.1"/>
    </source>
</evidence>
<reference evidence="2" key="1">
    <citation type="submission" date="2020-08" db="EMBL/GenBank/DDBJ databases">
        <title>Multicomponent nature underlies the extraordinary mechanical properties of spider dragline silk.</title>
        <authorList>
            <person name="Kono N."/>
            <person name="Nakamura H."/>
            <person name="Mori M."/>
            <person name="Yoshida Y."/>
            <person name="Ohtoshi R."/>
            <person name="Malay A.D."/>
            <person name="Moran D.A.P."/>
            <person name="Tomita M."/>
            <person name="Numata K."/>
            <person name="Arakawa K."/>
        </authorList>
    </citation>
    <scope>NUCLEOTIDE SEQUENCE</scope>
</reference>
<gene>
    <name evidence="2" type="ORF">TNIN_337111</name>
</gene>
<sequence length="153" mass="17346">MLTTTSNEKGIQATTEQCTFTLNVRYKFESNNVFKNIEILLPTCIYYTLYHIAYFKQFQDTLQAFHFNGAHDDDGVRGDAHDDGRDGVRDGGHDDGRGDDHDDGHDGDHDDVHDHDDGDVHDHDDARDDDDGLLFQAQDCMRQSTAKCRLQQG</sequence>
<protein>
    <submittedName>
        <fullName evidence="2">Uncharacterized protein</fullName>
    </submittedName>
</protein>
<dbReference type="Proteomes" id="UP000886998">
    <property type="component" value="Unassembled WGS sequence"/>
</dbReference>
<feature type="region of interest" description="Disordered" evidence="1">
    <location>
        <begin position="72"/>
        <end position="131"/>
    </location>
</feature>
<organism evidence="2 3">
    <name type="scientific">Trichonephila inaurata madagascariensis</name>
    <dbReference type="NCBI Taxonomy" id="2747483"/>
    <lineage>
        <taxon>Eukaryota</taxon>
        <taxon>Metazoa</taxon>
        <taxon>Ecdysozoa</taxon>
        <taxon>Arthropoda</taxon>
        <taxon>Chelicerata</taxon>
        <taxon>Arachnida</taxon>
        <taxon>Araneae</taxon>
        <taxon>Araneomorphae</taxon>
        <taxon>Entelegynae</taxon>
        <taxon>Araneoidea</taxon>
        <taxon>Nephilidae</taxon>
        <taxon>Trichonephila</taxon>
        <taxon>Trichonephila inaurata</taxon>
    </lineage>
</organism>
<dbReference type="AlphaFoldDB" id="A0A8X7CAU4"/>
<proteinExistence type="predicted"/>
<dbReference type="EMBL" id="BMAV01012699">
    <property type="protein sequence ID" value="GFY59612.1"/>
    <property type="molecule type" value="Genomic_DNA"/>
</dbReference>
<evidence type="ECO:0000256" key="1">
    <source>
        <dbReference type="SAM" id="MobiDB-lite"/>
    </source>
</evidence>
<accession>A0A8X7CAU4</accession>
<feature type="compositionally biased region" description="Basic and acidic residues" evidence="1">
    <location>
        <begin position="72"/>
        <end position="126"/>
    </location>
</feature>
<comment type="caution">
    <text evidence="2">The sequence shown here is derived from an EMBL/GenBank/DDBJ whole genome shotgun (WGS) entry which is preliminary data.</text>
</comment>
<name>A0A8X7CAU4_9ARAC</name>
<evidence type="ECO:0000313" key="3">
    <source>
        <dbReference type="Proteomes" id="UP000886998"/>
    </source>
</evidence>